<dbReference type="EMBL" id="JAAEDI010000002">
    <property type="protein sequence ID" value="MBR0648344.1"/>
    <property type="molecule type" value="Genomic_DNA"/>
</dbReference>
<feature type="transmembrane region" description="Helical" evidence="4">
    <location>
        <begin position="84"/>
        <end position="107"/>
    </location>
</feature>
<feature type="transmembrane region" description="Helical" evidence="4">
    <location>
        <begin position="258"/>
        <end position="277"/>
    </location>
</feature>
<dbReference type="Proteomes" id="UP000698752">
    <property type="component" value="Unassembled WGS sequence"/>
</dbReference>
<evidence type="ECO:0000259" key="5">
    <source>
        <dbReference type="PROSITE" id="PS50850"/>
    </source>
</evidence>
<feature type="transmembrane region" description="Helical" evidence="4">
    <location>
        <begin position="45"/>
        <end position="63"/>
    </location>
</feature>
<feature type="transmembrane region" description="Helical" evidence="4">
    <location>
        <begin position="350"/>
        <end position="371"/>
    </location>
</feature>
<feature type="transmembrane region" description="Helical" evidence="4">
    <location>
        <begin position="284"/>
        <end position="304"/>
    </location>
</feature>
<dbReference type="RefSeq" id="WP_211865468.1">
    <property type="nucleotide sequence ID" value="NZ_JAAEDI010000002.1"/>
</dbReference>
<keyword evidence="7" id="KW-1185">Reference proteome</keyword>
<feature type="domain" description="Major facilitator superfamily (MFS) profile" evidence="5">
    <location>
        <begin position="4"/>
        <end position="399"/>
    </location>
</feature>
<gene>
    <name evidence="6" type="ORF">GXW78_01595</name>
</gene>
<reference evidence="7" key="1">
    <citation type="journal article" date="2021" name="Syst. Appl. Microbiol.">
        <title>Roseomonas hellenica sp. nov., isolated from roots of wild-growing Alkanna tinctoria.</title>
        <authorList>
            <person name="Rat A."/>
            <person name="Naranjo H.D."/>
            <person name="Lebbe L."/>
            <person name="Cnockaert M."/>
            <person name="Krigas N."/>
            <person name="Grigoriadou K."/>
            <person name="Maloupa E."/>
            <person name="Willems A."/>
        </authorList>
    </citation>
    <scope>NUCLEOTIDE SEQUENCE [LARGE SCALE GENOMIC DNA]</scope>
    <source>
        <strain evidence="7">LMG 31159</strain>
    </source>
</reference>
<evidence type="ECO:0000256" key="1">
    <source>
        <dbReference type="ARBA" id="ARBA00022692"/>
    </source>
</evidence>
<dbReference type="Pfam" id="PF07690">
    <property type="entry name" value="MFS_1"/>
    <property type="match status" value="1"/>
</dbReference>
<evidence type="ECO:0000256" key="4">
    <source>
        <dbReference type="SAM" id="Phobius"/>
    </source>
</evidence>
<dbReference type="PANTHER" id="PTHR23527">
    <property type="entry name" value="BLL3282 PROTEIN"/>
    <property type="match status" value="1"/>
</dbReference>
<protein>
    <submittedName>
        <fullName evidence="6">MFS transporter</fullName>
    </submittedName>
</protein>
<evidence type="ECO:0000313" key="7">
    <source>
        <dbReference type="Proteomes" id="UP000698752"/>
    </source>
</evidence>
<feature type="transmembrane region" description="Helical" evidence="4">
    <location>
        <begin position="310"/>
        <end position="329"/>
    </location>
</feature>
<dbReference type="InterPro" id="IPR020846">
    <property type="entry name" value="MFS_dom"/>
</dbReference>
<dbReference type="InterPro" id="IPR036259">
    <property type="entry name" value="MFS_trans_sf"/>
</dbReference>
<evidence type="ECO:0000256" key="3">
    <source>
        <dbReference type="ARBA" id="ARBA00023136"/>
    </source>
</evidence>
<feature type="transmembrane region" description="Helical" evidence="4">
    <location>
        <begin position="377"/>
        <end position="395"/>
    </location>
</feature>
<feature type="transmembrane region" description="Helical" evidence="4">
    <location>
        <begin position="155"/>
        <end position="178"/>
    </location>
</feature>
<keyword evidence="3 4" id="KW-0472">Membrane</keyword>
<evidence type="ECO:0000313" key="6">
    <source>
        <dbReference type="EMBL" id="MBR0648344.1"/>
    </source>
</evidence>
<dbReference type="InterPro" id="IPR011701">
    <property type="entry name" value="MFS"/>
</dbReference>
<proteinExistence type="predicted"/>
<organism evidence="6 7">
    <name type="scientific">Neoroseomonas terrae</name>
    <dbReference type="NCBI Taxonomy" id="424799"/>
    <lineage>
        <taxon>Bacteria</taxon>
        <taxon>Pseudomonadati</taxon>
        <taxon>Pseudomonadota</taxon>
        <taxon>Alphaproteobacteria</taxon>
        <taxon>Acetobacterales</taxon>
        <taxon>Acetobacteraceae</taxon>
        <taxon>Neoroseomonas</taxon>
    </lineage>
</organism>
<name>A0ABS5EBF9_9PROT</name>
<keyword evidence="1 4" id="KW-0812">Transmembrane</keyword>
<evidence type="ECO:0000256" key="2">
    <source>
        <dbReference type="ARBA" id="ARBA00022989"/>
    </source>
</evidence>
<keyword evidence="2 4" id="KW-1133">Transmembrane helix</keyword>
<dbReference type="SUPFAM" id="SSF103473">
    <property type="entry name" value="MFS general substrate transporter"/>
    <property type="match status" value="1"/>
</dbReference>
<dbReference type="PROSITE" id="PS50850">
    <property type="entry name" value="MFS"/>
    <property type="match status" value="1"/>
</dbReference>
<comment type="caution">
    <text evidence="6">The sequence shown here is derived from an EMBL/GenBank/DDBJ whole genome shotgun (WGS) entry which is preliminary data.</text>
</comment>
<sequence length="399" mass="40792">MKVPLWVSALAGTLLVQTVCAFASISVPILGPLLMERAGLLPESIGLVSALSSAGICWFLASGGPMLSHFGPIRTLQIGMASMALGMLALASPFGAVGLLGAVAIGFGNGPNTPAGSQILIRSAPPAHRTLIFSIKQAGVPLGGALAGLLSAPFVVAHGVLAALVMLVLVLLACCLIVQPLRATLEEERGPAAHGWARALVQPAEMVRCVGALRAHPTLPMLTALGASYSVMQACLTSFTATFVYARYGLSLTEAGQVVAVMLCASMVGRIALGWLADRMGHALRHLGLQAIASAMSVVLLVIAGGHAAWTLYVCAALVGFTAIGWNGVHIAELARLAPLHLVSSVTSAASLFGFVGSVCGPLVFMAVVAWGGGFEAAFHVMAAQLAFLGAITLLRRPA</sequence>
<dbReference type="PANTHER" id="PTHR23527:SF1">
    <property type="entry name" value="BLL3282 PROTEIN"/>
    <property type="match status" value="1"/>
</dbReference>
<feature type="transmembrane region" description="Helical" evidence="4">
    <location>
        <begin position="222"/>
        <end position="246"/>
    </location>
</feature>
<accession>A0ABS5EBF9</accession>
<dbReference type="InterPro" id="IPR052952">
    <property type="entry name" value="MFS-Transporter"/>
</dbReference>
<dbReference type="Gene3D" id="1.20.1250.20">
    <property type="entry name" value="MFS general substrate transporter like domains"/>
    <property type="match status" value="2"/>
</dbReference>